<reference evidence="5 6" key="1">
    <citation type="submission" date="2023-11" db="EMBL/GenBank/DDBJ databases">
        <authorList>
            <person name="Hedman E."/>
            <person name="Englund M."/>
            <person name="Stromberg M."/>
            <person name="Nyberg Akerstrom W."/>
            <person name="Nylinder S."/>
            <person name="Jareborg N."/>
            <person name="Kallberg Y."/>
            <person name="Kronander E."/>
        </authorList>
    </citation>
    <scope>NUCLEOTIDE SEQUENCE [LARGE SCALE GENOMIC DNA]</scope>
</reference>
<protein>
    <submittedName>
        <fullName evidence="5">Uncharacterized protein</fullName>
    </submittedName>
</protein>
<dbReference type="GO" id="GO:0005549">
    <property type="term" value="F:odorant binding"/>
    <property type="evidence" value="ECO:0007669"/>
    <property type="project" value="InterPro"/>
</dbReference>
<comment type="caution">
    <text evidence="5">The sequence shown here is derived from an EMBL/GenBank/DDBJ whole genome shotgun (WGS) entry which is preliminary data.</text>
</comment>
<dbReference type="PANTHER" id="PTHR11857">
    <property type="entry name" value="ODORANT BINDING PROTEIN-RELATED"/>
    <property type="match status" value="1"/>
</dbReference>
<dbReference type="EMBL" id="CAVLGL010000137">
    <property type="protein sequence ID" value="CAK1601807.1"/>
    <property type="molecule type" value="Genomic_DNA"/>
</dbReference>
<comment type="similarity">
    <text evidence="2">Belongs to the PBP/GOBP family.</text>
</comment>
<evidence type="ECO:0000313" key="6">
    <source>
        <dbReference type="Proteomes" id="UP001314205"/>
    </source>
</evidence>
<dbReference type="InterPro" id="IPR036728">
    <property type="entry name" value="PBP_GOBP_sf"/>
</dbReference>
<dbReference type="InterPro" id="IPR006170">
    <property type="entry name" value="PBP/GOBP"/>
</dbReference>
<gene>
    <name evidence="5" type="ORF">PARMNEM_LOCUS20394</name>
</gene>
<dbReference type="Pfam" id="PF01395">
    <property type="entry name" value="PBP_GOBP"/>
    <property type="match status" value="1"/>
</dbReference>
<evidence type="ECO:0000256" key="2">
    <source>
        <dbReference type="ARBA" id="ARBA00008098"/>
    </source>
</evidence>
<dbReference type="Proteomes" id="UP001314205">
    <property type="component" value="Unassembled WGS sequence"/>
</dbReference>
<dbReference type="SMART" id="SM00708">
    <property type="entry name" value="PhBP"/>
    <property type="match status" value="1"/>
</dbReference>
<dbReference type="CDD" id="cd23992">
    <property type="entry name" value="PBP_GOBP"/>
    <property type="match status" value="1"/>
</dbReference>
<evidence type="ECO:0000256" key="1">
    <source>
        <dbReference type="ARBA" id="ARBA00004613"/>
    </source>
</evidence>
<keyword evidence="6" id="KW-1185">Reference proteome</keyword>
<sequence length="169" mass="19194">MVVNEQQYTVFSSASNRISNKIAEMFFKILSLTLVCALSTGLTSAKKASIYVPSDIVGLITEKSVECIAETGADLNILQRVFQWQFDNNKTSKKFSFCLFKKAGFSDDTGHFHKNKLLALYEKSDKKERVKEVIDECAKINEKNPLETMYKVILCFFDKTPVLLEVQLD</sequence>
<dbReference type="Gene3D" id="1.10.238.20">
    <property type="entry name" value="Pheromone/general odorant binding protein domain"/>
    <property type="match status" value="1"/>
</dbReference>
<dbReference type="GO" id="GO:0007608">
    <property type="term" value="P:sensory perception of smell"/>
    <property type="evidence" value="ECO:0007669"/>
    <property type="project" value="TreeGrafter"/>
</dbReference>
<name>A0AAV1M5A3_9NEOP</name>
<organism evidence="5 6">
    <name type="scientific">Parnassius mnemosyne</name>
    <name type="common">clouded apollo</name>
    <dbReference type="NCBI Taxonomy" id="213953"/>
    <lineage>
        <taxon>Eukaryota</taxon>
        <taxon>Metazoa</taxon>
        <taxon>Ecdysozoa</taxon>
        <taxon>Arthropoda</taxon>
        <taxon>Hexapoda</taxon>
        <taxon>Insecta</taxon>
        <taxon>Pterygota</taxon>
        <taxon>Neoptera</taxon>
        <taxon>Endopterygota</taxon>
        <taxon>Lepidoptera</taxon>
        <taxon>Glossata</taxon>
        <taxon>Ditrysia</taxon>
        <taxon>Papilionoidea</taxon>
        <taxon>Papilionidae</taxon>
        <taxon>Parnassiinae</taxon>
        <taxon>Parnassini</taxon>
        <taxon>Parnassius</taxon>
        <taxon>Driopa</taxon>
    </lineage>
</organism>
<dbReference type="SUPFAM" id="SSF47565">
    <property type="entry name" value="Insect pheromone/odorant-binding proteins"/>
    <property type="match status" value="1"/>
</dbReference>
<proteinExistence type="inferred from homology"/>
<dbReference type="AlphaFoldDB" id="A0AAV1M5A3"/>
<keyword evidence="3" id="KW-0964">Secreted</keyword>
<evidence type="ECO:0000256" key="4">
    <source>
        <dbReference type="ARBA" id="ARBA00022729"/>
    </source>
</evidence>
<evidence type="ECO:0000313" key="5">
    <source>
        <dbReference type="EMBL" id="CAK1601807.1"/>
    </source>
</evidence>
<evidence type="ECO:0000256" key="3">
    <source>
        <dbReference type="ARBA" id="ARBA00022525"/>
    </source>
</evidence>
<dbReference type="PANTHER" id="PTHR11857:SF43">
    <property type="entry name" value="GEO07291P1-RELATED"/>
    <property type="match status" value="1"/>
</dbReference>
<accession>A0AAV1M5A3</accession>
<keyword evidence="4" id="KW-0732">Signal</keyword>
<dbReference type="GO" id="GO:0005615">
    <property type="term" value="C:extracellular space"/>
    <property type="evidence" value="ECO:0007669"/>
    <property type="project" value="TreeGrafter"/>
</dbReference>
<comment type="subcellular location">
    <subcellularLocation>
        <location evidence="1">Secreted</location>
    </subcellularLocation>
</comment>